<gene>
    <name evidence="3" type="primary">NCAS0G04010</name>
    <name evidence="3" type="ordered locus">NCAS_0G04010</name>
</gene>
<reference evidence="3 4" key="1">
    <citation type="journal article" date="2011" name="Proc. Natl. Acad. Sci. U.S.A.">
        <title>Evolutionary erosion of yeast sex chromosomes by mating-type switching accidents.</title>
        <authorList>
            <person name="Gordon J.L."/>
            <person name="Armisen D."/>
            <person name="Proux-Wera E."/>
            <person name="Oheigeartaigh S.S."/>
            <person name="Byrne K.P."/>
            <person name="Wolfe K.H."/>
        </authorList>
    </citation>
    <scope>NUCLEOTIDE SEQUENCE [LARGE SCALE GENOMIC DNA]</scope>
    <source>
        <strain evidence="4">ATCC 76901 / BCRC 22586 / CBS 4309 / NBRC 1992 / NRRL Y-12630</strain>
    </source>
</reference>
<evidence type="ECO:0000313" key="3">
    <source>
        <dbReference type="EMBL" id="CCC71288.1"/>
    </source>
</evidence>
<protein>
    <recommendedName>
        <fullName evidence="2">T6SS Phospholipase effector Tle1-like catalytic domain-containing protein</fullName>
    </recommendedName>
</protein>
<dbReference type="InterPro" id="IPR029058">
    <property type="entry name" value="AB_hydrolase_fold"/>
</dbReference>
<dbReference type="OMA" id="FENAWMQ"/>
<dbReference type="AlphaFoldDB" id="G0VHI2"/>
<dbReference type="Proteomes" id="UP000001640">
    <property type="component" value="Chromosome 7"/>
</dbReference>
<dbReference type="InterPro" id="IPR018712">
    <property type="entry name" value="Tle1-like_cat"/>
</dbReference>
<evidence type="ECO:0000313" key="4">
    <source>
        <dbReference type="Proteomes" id="UP000001640"/>
    </source>
</evidence>
<dbReference type="SUPFAM" id="SSF53474">
    <property type="entry name" value="alpha/beta-Hydrolases"/>
    <property type="match status" value="1"/>
</dbReference>
<dbReference type="InParanoid" id="G0VHI2"/>
<dbReference type="PANTHER" id="PTHR33840">
    <property type="match status" value="1"/>
</dbReference>
<name>G0VHI2_NAUCA</name>
<accession>G0VHI2</accession>
<dbReference type="FunCoup" id="G0VHI2">
    <property type="interactions" value="41"/>
</dbReference>
<proteinExistence type="predicted"/>
<evidence type="ECO:0000259" key="2">
    <source>
        <dbReference type="Pfam" id="PF09994"/>
    </source>
</evidence>
<keyword evidence="4" id="KW-1185">Reference proteome</keyword>
<dbReference type="STRING" id="1064592.G0VHI2"/>
<dbReference type="Pfam" id="PF09994">
    <property type="entry name" value="T6SS_Tle1-like_cat"/>
    <property type="match status" value="1"/>
</dbReference>
<dbReference type="EMBL" id="HE576758">
    <property type="protein sequence ID" value="CCC71288.1"/>
    <property type="molecule type" value="Genomic_DNA"/>
</dbReference>
<reference key="2">
    <citation type="submission" date="2011-08" db="EMBL/GenBank/DDBJ databases">
        <title>Genome sequence of Naumovozyma castellii.</title>
        <authorList>
            <person name="Gordon J.L."/>
            <person name="Armisen D."/>
            <person name="Proux-Wera E."/>
            <person name="OhEigeartaigh S.S."/>
            <person name="Byrne K.P."/>
            <person name="Wolfe K.H."/>
        </authorList>
    </citation>
    <scope>NUCLEOTIDE SEQUENCE</scope>
    <source>
        <strain>Type strain:CBS 4309</strain>
    </source>
</reference>
<dbReference type="GeneID" id="96904953"/>
<dbReference type="PANTHER" id="PTHR33840:SF2">
    <property type="entry name" value="TLE1 PHOSPHOLIPASE DOMAIN-CONTAINING PROTEIN"/>
    <property type="match status" value="1"/>
</dbReference>
<dbReference type="KEGG" id="ncs:NCAS_0G04010"/>
<dbReference type="OrthoDB" id="3162439at2759"/>
<sequence length="616" mass="71209">MKCSSSTTSTSSTTTTDSKPDSNAGKNIILCFDGTRENFGPQPFTNIMKLYRLLDCSDDTKQVCYYQPGVGIGGDFDRCMDGFVQKVAWSNFKNIWDSMVAFSLDTHIVSAYLFLMEHYQYGDRVYMFGFSRGAFIARVLAGMIGRVGLLNKSLDHLVKLAWRIYRCWEFADQPSQSNYTTTLVDEFKNIFCRDYEVRIYFQGLFDSVNSVGILRDRLFPFTQRSNIVDHVRHCISIDERRGKFKQQCFAPNPYLPKMFSLQYKTYVLDHDDNYKSGPFSTTNRSNELLQETLNRKGNNEPYHTSNETTQLSYKTIEGIFKICSVGQGGNISASIKDASMTPDLIEKWFIGDHSDVGGGWALDKDEVNNRQERLSTIPLKWIIGESIKHGVKFKRGSIHEFSKRHYMNSLDSIMGKIHDHLIFSKVAAVSEHDTDETGQYLPREIKYSKGGLPNRMMTLLWWLLEFLPIGLRIENKKGKWRNVYVPNLGRHRCIPEYGDLHWSVYWRIKFDDRYRPKNLPGYSRELIKEFQNIELGEDSTSGKGQKTIMSHFKSYPGDLKGSFVSISSLSRSNILSNGIIDSYYYQLRAQFLKWEATKWEEIPDDLTDWLKNDKNL</sequence>
<dbReference type="HOGENOM" id="CLU_005049_0_3_1"/>
<evidence type="ECO:0000256" key="1">
    <source>
        <dbReference type="SAM" id="MobiDB-lite"/>
    </source>
</evidence>
<dbReference type="eggNOG" id="ENOG502QPR9">
    <property type="taxonomic scope" value="Eukaryota"/>
</dbReference>
<dbReference type="RefSeq" id="XP_003677640.1">
    <property type="nucleotide sequence ID" value="XM_003677592.1"/>
</dbReference>
<feature type="compositionally biased region" description="Low complexity" evidence="1">
    <location>
        <begin position="1"/>
        <end position="17"/>
    </location>
</feature>
<organism evidence="3 4">
    <name type="scientific">Naumovozyma castellii</name>
    <name type="common">Yeast</name>
    <name type="synonym">Saccharomyces castellii</name>
    <dbReference type="NCBI Taxonomy" id="27288"/>
    <lineage>
        <taxon>Eukaryota</taxon>
        <taxon>Fungi</taxon>
        <taxon>Dikarya</taxon>
        <taxon>Ascomycota</taxon>
        <taxon>Saccharomycotina</taxon>
        <taxon>Saccharomycetes</taxon>
        <taxon>Saccharomycetales</taxon>
        <taxon>Saccharomycetaceae</taxon>
        <taxon>Naumovozyma</taxon>
    </lineage>
</organism>
<feature type="region of interest" description="Disordered" evidence="1">
    <location>
        <begin position="1"/>
        <end position="21"/>
    </location>
</feature>
<feature type="domain" description="T6SS Phospholipase effector Tle1-like catalytic" evidence="2">
    <location>
        <begin position="26"/>
        <end position="384"/>
    </location>
</feature>